<accession>A0AA38HJ47</accession>
<organism evidence="1 2">
    <name type="scientific">Zophobas morio</name>
    <dbReference type="NCBI Taxonomy" id="2755281"/>
    <lineage>
        <taxon>Eukaryota</taxon>
        <taxon>Metazoa</taxon>
        <taxon>Ecdysozoa</taxon>
        <taxon>Arthropoda</taxon>
        <taxon>Hexapoda</taxon>
        <taxon>Insecta</taxon>
        <taxon>Pterygota</taxon>
        <taxon>Neoptera</taxon>
        <taxon>Endopterygota</taxon>
        <taxon>Coleoptera</taxon>
        <taxon>Polyphaga</taxon>
        <taxon>Cucujiformia</taxon>
        <taxon>Tenebrionidae</taxon>
        <taxon>Zophobas</taxon>
    </lineage>
</organism>
<evidence type="ECO:0000313" key="2">
    <source>
        <dbReference type="Proteomes" id="UP001168821"/>
    </source>
</evidence>
<gene>
    <name evidence="1" type="ORF">Zmor_004225</name>
</gene>
<protein>
    <submittedName>
        <fullName evidence="1">Uncharacterized protein</fullName>
    </submittedName>
</protein>
<comment type="caution">
    <text evidence="1">The sequence shown here is derived from an EMBL/GenBank/DDBJ whole genome shotgun (WGS) entry which is preliminary data.</text>
</comment>
<dbReference type="AlphaFoldDB" id="A0AA38HJ47"/>
<name>A0AA38HJ47_9CUCU</name>
<dbReference type="Proteomes" id="UP001168821">
    <property type="component" value="Unassembled WGS sequence"/>
</dbReference>
<reference evidence="1" key="1">
    <citation type="journal article" date="2023" name="G3 (Bethesda)">
        <title>Whole genome assemblies of Zophobas morio and Tenebrio molitor.</title>
        <authorList>
            <person name="Kaur S."/>
            <person name="Stinson S.A."/>
            <person name="diCenzo G.C."/>
        </authorList>
    </citation>
    <scope>NUCLEOTIDE SEQUENCE</scope>
    <source>
        <strain evidence="1">QUZm001</strain>
    </source>
</reference>
<evidence type="ECO:0000313" key="1">
    <source>
        <dbReference type="EMBL" id="KAJ3626867.1"/>
    </source>
</evidence>
<dbReference type="EMBL" id="JALNTZ010001351">
    <property type="protein sequence ID" value="KAJ3626867.1"/>
    <property type="molecule type" value="Genomic_DNA"/>
</dbReference>
<keyword evidence="2" id="KW-1185">Reference proteome</keyword>
<sequence length="91" mass="9941">MGDLIALKIVLQALLQANNIVPQSYLFSLQLVILIISDLWAHAEKHNHKVATVSLAVFIFSCSDALLSKTLCSSLTNTMSKAEEFIVAVLL</sequence>
<proteinExistence type="predicted"/>